<keyword evidence="3" id="KW-1185">Reference proteome</keyword>
<organism evidence="2 3">
    <name type="scientific">Gemelliphila palaticanis</name>
    <dbReference type="NCBI Taxonomy" id="81950"/>
    <lineage>
        <taxon>Bacteria</taxon>
        <taxon>Bacillati</taxon>
        <taxon>Bacillota</taxon>
        <taxon>Bacilli</taxon>
        <taxon>Bacillales</taxon>
        <taxon>Gemellaceae</taxon>
        <taxon>Gemelliphila</taxon>
    </lineage>
</organism>
<feature type="domain" description="DUF1659" evidence="1">
    <location>
        <begin position="4"/>
        <end position="63"/>
    </location>
</feature>
<dbReference type="Pfam" id="PF07872">
    <property type="entry name" value="DUF1659"/>
    <property type="match status" value="1"/>
</dbReference>
<dbReference type="RefSeq" id="WP_179941780.1">
    <property type="nucleotide sequence ID" value="NZ_JACBYF010000021.1"/>
</dbReference>
<dbReference type="Proteomes" id="UP000531840">
    <property type="component" value="Unassembled WGS sequence"/>
</dbReference>
<evidence type="ECO:0000313" key="2">
    <source>
        <dbReference type="EMBL" id="NYS47997.1"/>
    </source>
</evidence>
<dbReference type="EMBL" id="JACBYF010000021">
    <property type="protein sequence ID" value="NYS47997.1"/>
    <property type="molecule type" value="Genomic_DNA"/>
</dbReference>
<evidence type="ECO:0000259" key="1">
    <source>
        <dbReference type="Pfam" id="PF07872"/>
    </source>
</evidence>
<proteinExistence type="predicted"/>
<dbReference type="InterPro" id="IPR012454">
    <property type="entry name" value="DUF1659"/>
</dbReference>
<name>A0ABX2T2Y9_9BACL</name>
<accession>A0ABX2T2Y9</accession>
<gene>
    <name evidence="2" type="ORF">HZY85_07410</name>
</gene>
<protein>
    <recommendedName>
        <fullName evidence="1">DUF1659 domain-containing protein</fullName>
    </recommendedName>
</protein>
<sequence>MTVKHKAIKLNYTVDVKGKPVTKGYSYEVAKDVEPTTAKEVGEALATLVKDNIEEYTLSTSETI</sequence>
<evidence type="ECO:0000313" key="3">
    <source>
        <dbReference type="Proteomes" id="UP000531840"/>
    </source>
</evidence>
<reference evidence="2 3" key="1">
    <citation type="submission" date="2020-07" db="EMBL/GenBank/DDBJ databases">
        <title>MOT database genomes.</title>
        <authorList>
            <person name="Joseph S."/>
            <person name="Aduse-Opoku J."/>
            <person name="Hashim A."/>
            <person name="Wade W."/>
            <person name="Curtis M."/>
        </authorList>
    </citation>
    <scope>NUCLEOTIDE SEQUENCE [LARGE SCALE GENOMIC DNA]</scope>
    <source>
        <strain evidence="2 3">CIP 106318</strain>
    </source>
</reference>
<comment type="caution">
    <text evidence="2">The sequence shown here is derived from an EMBL/GenBank/DDBJ whole genome shotgun (WGS) entry which is preliminary data.</text>
</comment>